<keyword evidence="1" id="KW-0732">Signal</keyword>
<evidence type="ECO:0000313" key="3">
    <source>
        <dbReference type="Proteomes" id="UP000266258"/>
    </source>
</evidence>
<evidence type="ECO:0008006" key="4">
    <source>
        <dbReference type="Google" id="ProtNLM"/>
    </source>
</evidence>
<gene>
    <name evidence="2" type="ORF">CJP74_03535</name>
</gene>
<proteinExistence type="predicted"/>
<feature type="signal peptide" evidence="1">
    <location>
        <begin position="1"/>
        <end position="19"/>
    </location>
</feature>
<evidence type="ECO:0000313" key="2">
    <source>
        <dbReference type="EMBL" id="RIY32782.1"/>
    </source>
</evidence>
<dbReference type="AlphaFoldDB" id="A0A3A1Y375"/>
<dbReference type="OrthoDB" id="5671629at2"/>
<reference evidence="2 3" key="1">
    <citation type="submission" date="2017-08" db="EMBL/GenBank/DDBJ databases">
        <title>Reclassification of Bisgaard taxon 37 and 44.</title>
        <authorList>
            <person name="Christensen H."/>
        </authorList>
    </citation>
    <scope>NUCLEOTIDE SEQUENCE [LARGE SCALE GENOMIC DNA]</scope>
    <source>
        <strain evidence="2 3">B96_4</strain>
    </source>
</reference>
<dbReference type="EMBL" id="NRJH01000029">
    <property type="protein sequence ID" value="RIY32782.1"/>
    <property type="molecule type" value="Genomic_DNA"/>
</dbReference>
<name>A0A3A1Y375_9GAMM</name>
<comment type="caution">
    <text evidence="2">The sequence shown here is derived from an EMBL/GenBank/DDBJ whole genome shotgun (WGS) entry which is preliminary data.</text>
</comment>
<protein>
    <recommendedName>
        <fullName evidence="4">Lipoprotein</fullName>
    </recommendedName>
</protein>
<feature type="chain" id="PRO_5017317374" description="Lipoprotein" evidence="1">
    <location>
        <begin position="20"/>
        <end position="379"/>
    </location>
</feature>
<organism evidence="2 3">
    <name type="scientific">Psittacicella melopsittaci</name>
    <dbReference type="NCBI Taxonomy" id="2028576"/>
    <lineage>
        <taxon>Bacteria</taxon>
        <taxon>Pseudomonadati</taxon>
        <taxon>Pseudomonadota</taxon>
        <taxon>Gammaproteobacteria</taxon>
        <taxon>Pasteurellales</taxon>
        <taxon>Psittacicellaceae</taxon>
        <taxon>Psittacicella</taxon>
    </lineage>
</organism>
<sequence length="379" mass="43052">MFKRAFSVVCLALALVACDKSDNLTQQATDDAYTANLNFNHPLYPSVHIDSSFYQDNEYFSSDFNFNKVIIEALLRMVANQNYGTENVFPPNIIIDPIMGLFDDINNTSNPLLTQPQVHAGEDEFLFTLRRASYLSNYTLLGIRFVGSMINVYADKFLNASPERRVEIFRALNLYFDYIMAEYRYLQNNTTFDWQSLMEQDRVSINFETANFPEYLQQFNTQCQVGNFQLDLNYVQRGVGTLNSYYTQELTDLGQIQDKSCQVVNIFLQLAALPNYPEAAKAINAVAVSIAQTNISQQKSQNVMGLNLVRYFSGEVVNSALISISVRSGNRLVETYSNYVKQTLESPHVRLILSEIPNLNPLILPEHPEGTSGLIFSKK</sequence>
<dbReference type="PROSITE" id="PS51257">
    <property type="entry name" value="PROKAR_LIPOPROTEIN"/>
    <property type="match status" value="1"/>
</dbReference>
<accession>A0A3A1Y375</accession>
<dbReference type="Proteomes" id="UP000266258">
    <property type="component" value="Unassembled WGS sequence"/>
</dbReference>
<evidence type="ECO:0000256" key="1">
    <source>
        <dbReference type="SAM" id="SignalP"/>
    </source>
</evidence>
<keyword evidence="3" id="KW-1185">Reference proteome</keyword>